<dbReference type="AlphaFoldDB" id="A0A381XVJ1"/>
<keyword evidence="2" id="KW-0802">TPR repeat</keyword>
<feature type="transmembrane region" description="Helical" evidence="3">
    <location>
        <begin position="63"/>
        <end position="80"/>
    </location>
</feature>
<evidence type="ECO:0000256" key="1">
    <source>
        <dbReference type="ARBA" id="ARBA00022737"/>
    </source>
</evidence>
<keyword evidence="3" id="KW-0812">Transmembrane</keyword>
<dbReference type="Pfam" id="PF13414">
    <property type="entry name" value="TPR_11"/>
    <property type="match status" value="1"/>
</dbReference>
<dbReference type="EMBL" id="UINC01016546">
    <property type="protein sequence ID" value="SVA68814.1"/>
    <property type="molecule type" value="Genomic_DNA"/>
</dbReference>
<dbReference type="SMART" id="SM00028">
    <property type="entry name" value="TPR"/>
    <property type="match status" value="10"/>
</dbReference>
<keyword evidence="3" id="KW-0472">Membrane</keyword>
<feature type="transmembrane region" description="Helical" evidence="3">
    <location>
        <begin position="7"/>
        <end position="23"/>
    </location>
</feature>
<dbReference type="InterPro" id="IPR013105">
    <property type="entry name" value="TPR_2"/>
</dbReference>
<dbReference type="InterPro" id="IPR011990">
    <property type="entry name" value="TPR-like_helical_dom_sf"/>
</dbReference>
<name>A0A381XVJ1_9ZZZZ</name>
<accession>A0A381XVJ1</accession>
<dbReference type="Gene3D" id="1.25.40.10">
    <property type="entry name" value="Tetratricopeptide repeat domain"/>
    <property type="match status" value="2"/>
</dbReference>
<dbReference type="PROSITE" id="PS50293">
    <property type="entry name" value="TPR_REGION"/>
    <property type="match status" value="4"/>
</dbReference>
<dbReference type="Pfam" id="PF07719">
    <property type="entry name" value="TPR_2"/>
    <property type="match status" value="1"/>
</dbReference>
<dbReference type="PANTHER" id="PTHR12558">
    <property type="entry name" value="CELL DIVISION CYCLE 16,23,27"/>
    <property type="match status" value="1"/>
</dbReference>
<proteinExistence type="predicted"/>
<keyword evidence="3" id="KW-1133">Transmembrane helix</keyword>
<feature type="transmembrane region" description="Helical" evidence="3">
    <location>
        <begin position="100"/>
        <end position="118"/>
    </location>
</feature>
<dbReference type="SUPFAM" id="SSF48452">
    <property type="entry name" value="TPR-like"/>
    <property type="match status" value="1"/>
</dbReference>
<organism evidence="4">
    <name type="scientific">marine metagenome</name>
    <dbReference type="NCBI Taxonomy" id="408172"/>
    <lineage>
        <taxon>unclassified sequences</taxon>
        <taxon>metagenomes</taxon>
        <taxon>ecological metagenomes</taxon>
    </lineage>
</organism>
<dbReference type="InterPro" id="IPR019734">
    <property type="entry name" value="TPR_rpt"/>
</dbReference>
<keyword evidence="1" id="KW-0677">Repeat</keyword>
<evidence type="ECO:0000313" key="4">
    <source>
        <dbReference type="EMBL" id="SVA68814.1"/>
    </source>
</evidence>
<reference evidence="4" key="1">
    <citation type="submission" date="2018-05" db="EMBL/GenBank/DDBJ databases">
        <authorList>
            <person name="Lanie J.A."/>
            <person name="Ng W.-L."/>
            <person name="Kazmierczak K.M."/>
            <person name="Andrzejewski T.M."/>
            <person name="Davidsen T.M."/>
            <person name="Wayne K.J."/>
            <person name="Tettelin H."/>
            <person name="Glass J.I."/>
            <person name="Rusch D."/>
            <person name="Podicherti R."/>
            <person name="Tsui H.-C.T."/>
            <person name="Winkler M.E."/>
        </authorList>
    </citation>
    <scope>NUCLEOTIDE SEQUENCE</scope>
</reference>
<gene>
    <name evidence="4" type="ORF">METZ01_LOCUS121668</name>
</gene>
<dbReference type="Pfam" id="PF13432">
    <property type="entry name" value="TPR_16"/>
    <property type="match status" value="1"/>
</dbReference>
<dbReference type="Gene3D" id="3.40.720.10">
    <property type="entry name" value="Alkaline Phosphatase, subunit A"/>
    <property type="match status" value="1"/>
</dbReference>
<feature type="transmembrane region" description="Helical" evidence="3">
    <location>
        <begin position="35"/>
        <end position="56"/>
    </location>
</feature>
<evidence type="ECO:0000256" key="3">
    <source>
        <dbReference type="SAM" id="Phobius"/>
    </source>
</evidence>
<dbReference type="PROSITE" id="PS50005">
    <property type="entry name" value="TPR"/>
    <property type="match status" value="7"/>
</dbReference>
<dbReference type="Pfam" id="PF13181">
    <property type="entry name" value="TPR_8"/>
    <property type="match status" value="2"/>
</dbReference>
<protein>
    <submittedName>
        <fullName evidence="4">Uncharacterized protein</fullName>
    </submittedName>
</protein>
<feature type="transmembrane region" description="Helical" evidence="3">
    <location>
        <begin position="125"/>
        <end position="144"/>
    </location>
</feature>
<sequence>MSKKRTLIIHPYILAIYPILFFYNLNKHEVWFSEAIIPIAASLAATFLLLFFLKFIFKETTKAGILTSFILVLFFFYEAIQTGIAGNNIGDLVLSLDPSLFWSYGILFALAVTGLHFWKVQNNRITEYLNFVTVILIILPLIGLTSHKISSKKSNLFFRAATDHAAISENFKYTGPKPDIYYIILDGYMRNDVMKEFWGFDNSEFTNFLTNRGFYVAPKSRSNYSYTVLSLPSSLNMQYLNTEDDNFSDSHLPLIEMIDDNKVVKFAKALGYKYIHLSDGTAETKKSRHADLRLAHQKHISSFSYYLINKTWMKSLSFSSFDPIEVKREQILFGFKALEDIPNKKEPTFTFAHFVAPHEPFVFDKNGGTPPQDHANAPLKYFEQAIFVNGLVKKLVDNILNKSKLKPIIIIQGDHGIPFMTSNHPKSDELRKTFSILNAYYLPVNARGKLYEHITPVNSFRLVFDHYFGTELGFLPDEVYFPTSYTAERHLISIPDEDDLLNDGNRAWVNQLKDAIRRKPNFPEAHAMLGIYYSRLDRFPEAIISLEKALLLNPDLIWAYINLAVIYSGAGNYSKALDAIHQAIRMNPKIAEAHKILGEIKMATGNHNEAISAFNKAIKISPKYTGAISGLGRVYSLLNDKKKSLLYFKKLVLISQSFDSYNDLGAAYARFGLNKEAILNFKKVLEINPRSAVAYYNLGSIHMKEKNYQQGINLYQKAIENKPDYVQAYFKIGTTYEILNQPIKAAEYYQNTLALNSKHTLARFGLGNAFLKSKQMEAALLEYQRALKLNPDHIPSYVNLGTAQMRLGRFDQGRKTYETILLKKPGMAKIHKYLGIIHTQMQESPDKAVFHLQEYIRLAPNQPDVAQIQSMVRTLTSKN</sequence>
<dbReference type="Pfam" id="PF00515">
    <property type="entry name" value="TPR_1"/>
    <property type="match status" value="1"/>
</dbReference>
<dbReference type="SUPFAM" id="SSF53649">
    <property type="entry name" value="Alkaline phosphatase-like"/>
    <property type="match status" value="1"/>
</dbReference>
<dbReference type="PANTHER" id="PTHR12558:SF13">
    <property type="entry name" value="CELL DIVISION CYCLE PROTEIN 27 HOMOLOG"/>
    <property type="match status" value="1"/>
</dbReference>
<evidence type="ECO:0000256" key="2">
    <source>
        <dbReference type="ARBA" id="ARBA00022803"/>
    </source>
</evidence>
<dbReference type="InterPro" id="IPR017850">
    <property type="entry name" value="Alkaline_phosphatase_core_sf"/>
</dbReference>